<comment type="caution">
    <text evidence="2">The sequence shown here is derived from an EMBL/GenBank/DDBJ whole genome shotgun (WGS) entry which is preliminary data.</text>
</comment>
<sequence length="77" mass="8617">MNLSPRVVRGKTEDCSPSDGVGNSKVIKDHLVIAVDEKKRFDWQQVVARYDVIIKRDRGGQTILKGLTPHWIGESTA</sequence>
<dbReference type="AlphaFoldDB" id="A0AAV2AF60"/>
<name>A0AAV2AF60_9ARAC</name>
<evidence type="ECO:0000256" key="1">
    <source>
        <dbReference type="SAM" id="MobiDB-lite"/>
    </source>
</evidence>
<accession>A0AAV2AF60</accession>
<protein>
    <submittedName>
        <fullName evidence="2">Uncharacterized protein</fullName>
    </submittedName>
</protein>
<evidence type="ECO:0000313" key="2">
    <source>
        <dbReference type="EMBL" id="CAL1282595.1"/>
    </source>
</evidence>
<feature type="region of interest" description="Disordered" evidence="1">
    <location>
        <begin position="1"/>
        <end position="20"/>
    </location>
</feature>
<evidence type="ECO:0000313" key="3">
    <source>
        <dbReference type="Proteomes" id="UP001497382"/>
    </source>
</evidence>
<dbReference type="Proteomes" id="UP001497382">
    <property type="component" value="Unassembled WGS sequence"/>
</dbReference>
<dbReference type="EMBL" id="CAXIEN010000156">
    <property type="protein sequence ID" value="CAL1282595.1"/>
    <property type="molecule type" value="Genomic_DNA"/>
</dbReference>
<proteinExistence type="predicted"/>
<keyword evidence="3" id="KW-1185">Reference proteome</keyword>
<organism evidence="2 3">
    <name type="scientific">Larinioides sclopetarius</name>
    <dbReference type="NCBI Taxonomy" id="280406"/>
    <lineage>
        <taxon>Eukaryota</taxon>
        <taxon>Metazoa</taxon>
        <taxon>Ecdysozoa</taxon>
        <taxon>Arthropoda</taxon>
        <taxon>Chelicerata</taxon>
        <taxon>Arachnida</taxon>
        <taxon>Araneae</taxon>
        <taxon>Araneomorphae</taxon>
        <taxon>Entelegynae</taxon>
        <taxon>Araneoidea</taxon>
        <taxon>Araneidae</taxon>
        <taxon>Larinioides</taxon>
    </lineage>
</organism>
<reference evidence="2 3" key="1">
    <citation type="submission" date="2024-04" db="EMBL/GenBank/DDBJ databases">
        <authorList>
            <person name="Rising A."/>
            <person name="Reimegard J."/>
            <person name="Sonavane S."/>
            <person name="Akerstrom W."/>
            <person name="Nylinder S."/>
            <person name="Hedman E."/>
            <person name="Kallberg Y."/>
        </authorList>
    </citation>
    <scope>NUCLEOTIDE SEQUENCE [LARGE SCALE GENOMIC DNA]</scope>
</reference>
<gene>
    <name evidence="2" type="ORF">LARSCL_LOCUS12152</name>
</gene>